<evidence type="ECO:0000313" key="4">
    <source>
        <dbReference type="EMBL" id="TQL88225.1"/>
    </source>
</evidence>
<dbReference type="Pfam" id="PF13489">
    <property type="entry name" value="Methyltransf_23"/>
    <property type="match status" value="1"/>
</dbReference>
<evidence type="ECO:0000256" key="3">
    <source>
        <dbReference type="ARBA" id="ARBA00022691"/>
    </source>
</evidence>
<name>A0A543BTQ8_9ACTN</name>
<dbReference type="SUPFAM" id="SSF53335">
    <property type="entry name" value="S-adenosyl-L-methionine-dependent methyltransferases"/>
    <property type="match status" value="1"/>
</dbReference>
<sequence>MIDSQAEISAGERFAFGRNWCDFIETVDEPRIAVATESLTGALGVSDLSERTFLDVGCGSGLFSLAAHRLGAEVRAFDFDADSVAAANAIRDRFAPDSAWTVERGSILDEDFVATLGRFDVVYSWGVLHHTGDMWRAMDLLSGLVAPRGRLYLSIYNDQGFESRVWRAVKRRYNKSGPLMRNALVFGSAAYLSRRRLAKKLLRLTGHPVPSPSRAPRARGMSARHDLIDWAGGYPFEVAKPEAVFAFLRERGFELCHLKTCGGGLGCNEYVFQRPAPHQPV</sequence>
<gene>
    <name evidence="4" type="ORF">FB559_8844</name>
</gene>
<keyword evidence="3" id="KW-0949">S-adenosyl-L-methionine</keyword>
<accession>A0A543BTQ8</accession>
<evidence type="ECO:0000256" key="2">
    <source>
        <dbReference type="ARBA" id="ARBA00022679"/>
    </source>
</evidence>
<organism evidence="4 5">
    <name type="scientific">Actinoallomurus bryophytorum</name>
    <dbReference type="NCBI Taxonomy" id="1490222"/>
    <lineage>
        <taxon>Bacteria</taxon>
        <taxon>Bacillati</taxon>
        <taxon>Actinomycetota</taxon>
        <taxon>Actinomycetes</taxon>
        <taxon>Streptosporangiales</taxon>
        <taxon>Thermomonosporaceae</taxon>
        <taxon>Actinoallomurus</taxon>
    </lineage>
</organism>
<dbReference type="EMBL" id="VFOZ01000003">
    <property type="protein sequence ID" value="TQL88225.1"/>
    <property type="molecule type" value="Genomic_DNA"/>
</dbReference>
<reference evidence="4 5" key="1">
    <citation type="submission" date="2019-06" db="EMBL/GenBank/DDBJ databases">
        <title>Sequencing the genomes of 1000 actinobacteria strains.</title>
        <authorList>
            <person name="Klenk H.-P."/>
        </authorList>
    </citation>
    <scope>NUCLEOTIDE SEQUENCE [LARGE SCALE GENOMIC DNA]</scope>
    <source>
        <strain evidence="4 5">DSM 102200</strain>
    </source>
</reference>
<dbReference type="GO" id="GO:0008168">
    <property type="term" value="F:methyltransferase activity"/>
    <property type="evidence" value="ECO:0007669"/>
    <property type="project" value="UniProtKB-KW"/>
</dbReference>
<dbReference type="OrthoDB" id="3206826at2"/>
<evidence type="ECO:0000313" key="5">
    <source>
        <dbReference type="Proteomes" id="UP000316096"/>
    </source>
</evidence>
<dbReference type="Gene3D" id="3.40.50.150">
    <property type="entry name" value="Vaccinia Virus protein VP39"/>
    <property type="match status" value="1"/>
</dbReference>
<dbReference type="GO" id="GO:0032259">
    <property type="term" value="P:methylation"/>
    <property type="evidence" value="ECO:0007669"/>
    <property type="project" value="UniProtKB-KW"/>
</dbReference>
<dbReference type="PANTHER" id="PTHR43464:SF19">
    <property type="entry name" value="UBIQUINONE BIOSYNTHESIS O-METHYLTRANSFERASE, MITOCHONDRIAL"/>
    <property type="match status" value="1"/>
</dbReference>
<dbReference type="RefSeq" id="WP_141964094.1">
    <property type="nucleotide sequence ID" value="NZ_VFOZ01000003.1"/>
</dbReference>
<evidence type="ECO:0000256" key="1">
    <source>
        <dbReference type="ARBA" id="ARBA00022603"/>
    </source>
</evidence>
<dbReference type="CDD" id="cd02440">
    <property type="entry name" value="AdoMet_MTases"/>
    <property type="match status" value="1"/>
</dbReference>
<protein>
    <submittedName>
        <fullName evidence="4">2-polyprenyl-6-hydroxyphenyl methylase/3-demethylubiquinone-9 3-methyltransferase</fullName>
    </submittedName>
</protein>
<keyword evidence="5" id="KW-1185">Reference proteome</keyword>
<dbReference type="AlphaFoldDB" id="A0A543BTQ8"/>
<keyword evidence="1 4" id="KW-0489">Methyltransferase</keyword>
<dbReference type="InterPro" id="IPR029063">
    <property type="entry name" value="SAM-dependent_MTases_sf"/>
</dbReference>
<comment type="caution">
    <text evidence="4">The sequence shown here is derived from an EMBL/GenBank/DDBJ whole genome shotgun (WGS) entry which is preliminary data.</text>
</comment>
<keyword evidence="2 4" id="KW-0808">Transferase</keyword>
<keyword evidence="4" id="KW-0830">Ubiquinone</keyword>
<proteinExistence type="predicted"/>
<dbReference type="Proteomes" id="UP000316096">
    <property type="component" value="Unassembled WGS sequence"/>
</dbReference>
<dbReference type="PANTHER" id="PTHR43464">
    <property type="entry name" value="METHYLTRANSFERASE"/>
    <property type="match status" value="1"/>
</dbReference>